<feature type="domain" description="HTH lacI-type" evidence="5">
    <location>
        <begin position="4"/>
        <end position="58"/>
    </location>
</feature>
<evidence type="ECO:0000256" key="4">
    <source>
        <dbReference type="ARBA" id="ARBA00023163"/>
    </source>
</evidence>
<dbReference type="CDD" id="cd01392">
    <property type="entry name" value="HTH_LacI"/>
    <property type="match status" value="1"/>
</dbReference>
<keyword evidence="4" id="KW-0804">Transcription</keyword>
<dbReference type="PANTHER" id="PTHR30146">
    <property type="entry name" value="LACI-RELATED TRANSCRIPTIONAL REPRESSOR"/>
    <property type="match status" value="1"/>
</dbReference>
<dbReference type="PROSITE" id="PS00356">
    <property type="entry name" value="HTH_LACI_1"/>
    <property type="match status" value="1"/>
</dbReference>
<organism evidence="6">
    <name type="scientific">Sphingomonas psychrotolerans</name>
    <dbReference type="NCBI Taxonomy" id="1327635"/>
    <lineage>
        <taxon>Bacteria</taxon>
        <taxon>Pseudomonadati</taxon>
        <taxon>Pseudomonadota</taxon>
        <taxon>Alphaproteobacteria</taxon>
        <taxon>Sphingomonadales</taxon>
        <taxon>Sphingomonadaceae</taxon>
        <taxon>Sphingomonas</taxon>
    </lineage>
</organism>
<gene>
    <name evidence="6" type="ORF">MZO42_07565</name>
</gene>
<keyword evidence="3" id="KW-0238">DNA-binding</keyword>
<evidence type="ECO:0000259" key="5">
    <source>
        <dbReference type="PROSITE" id="PS50932"/>
    </source>
</evidence>
<comment type="caution">
    <text evidence="6">The sequence shown here is derived from an EMBL/GenBank/DDBJ whole genome shotgun (WGS) entry which is preliminary data.</text>
</comment>
<dbReference type="EMBL" id="JALMLT010000002">
    <property type="protein sequence ID" value="MDT8758551.1"/>
    <property type="molecule type" value="Genomic_DNA"/>
</dbReference>
<dbReference type="Gene3D" id="3.40.50.2300">
    <property type="match status" value="2"/>
</dbReference>
<dbReference type="SMART" id="SM00354">
    <property type="entry name" value="HTH_LACI"/>
    <property type="match status" value="1"/>
</dbReference>
<dbReference type="SUPFAM" id="SSF47413">
    <property type="entry name" value="lambda repressor-like DNA-binding domains"/>
    <property type="match status" value="1"/>
</dbReference>
<accession>A0ABU3N4X3</accession>
<keyword evidence="2" id="KW-0805">Transcription regulation</keyword>
<dbReference type="Gene3D" id="1.10.260.40">
    <property type="entry name" value="lambda repressor-like DNA-binding domains"/>
    <property type="match status" value="1"/>
</dbReference>
<protein>
    <submittedName>
        <fullName evidence="6">LacI family transcriptional regulator</fullName>
    </submittedName>
</protein>
<dbReference type="PROSITE" id="PS50932">
    <property type="entry name" value="HTH_LACI_2"/>
    <property type="match status" value="1"/>
</dbReference>
<reference evidence="6" key="1">
    <citation type="submission" date="2022-04" db="EMBL/GenBank/DDBJ databases">
        <title>Tomato heritable bacteria conferring resistance against bacterial wilt.</title>
        <authorList>
            <person name="Yin J."/>
        </authorList>
    </citation>
    <scope>NUCLEOTIDE SEQUENCE</scope>
    <source>
        <strain evidence="6">Cra20</strain>
    </source>
</reference>
<dbReference type="InterPro" id="IPR000843">
    <property type="entry name" value="HTH_LacI"/>
</dbReference>
<dbReference type="InterPro" id="IPR046335">
    <property type="entry name" value="LacI/GalR-like_sensor"/>
</dbReference>
<dbReference type="InterPro" id="IPR010982">
    <property type="entry name" value="Lambda_DNA-bd_dom_sf"/>
</dbReference>
<dbReference type="SUPFAM" id="SSF53822">
    <property type="entry name" value="Periplasmic binding protein-like I"/>
    <property type="match status" value="1"/>
</dbReference>
<proteinExistence type="predicted"/>
<dbReference type="Pfam" id="PF13377">
    <property type="entry name" value="Peripla_BP_3"/>
    <property type="match status" value="1"/>
</dbReference>
<dbReference type="CDD" id="cd06267">
    <property type="entry name" value="PBP1_LacI_sugar_binding-like"/>
    <property type="match status" value="1"/>
</dbReference>
<evidence type="ECO:0000313" key="6">
    <source>
        <dbReference type="EMBL" id="MDT8758551.1"/>
    </source>
</evidence>
<sequence length="335" mass="35883">MGEATIRDVARRAEVSVASVSRALNGLNNVRGETRERIVTAARELGYVPHAGARSLSLARAHAIGVVLPDLHGEFFSECVRGMDREARRRGYLLLLSNMHDDSEQAAVALRAMRGRVDGLLVMAPHIPPESLEQALPSALPAVLINAPDEVTSRPSLRLDNRAGAEAMVRHLLANGYRHIVHIAGPEGNVDARERLQGFRDALAELAPDMPVRIIAGDFNEEAGEAAARQILASGEPCDAVFAANDMMAIGCLHTLRQAGKRVPEDIAVAGFDDVPLARYLALTTMEVRIAEIGARAVSRLIDMLEGKGPGTPVELHEPALIARATTAARSADHG</sequence>
<evidence type="ECO:0000256" key="3">
    <source>
        <dbReference type="ARBA" id="ARBA00023125"/>
    </source>
</evidence>
<dbReference type="InterPro" id="IPR028082">
    <property type="entry name" value="Peripla_BP_I"/>
</dbReference>
<dbReference type="PANTHER" id="PTHR30146:SF151">
    <property type="entry name" value="HTH-TYPE TRANSCRIPTIONAL REPRESSOR CYTR"/>
    <property type="match status" value="1"/>
</dbReference>
<evidence type="ECO:0000256" key="2">
    <source>
        <dbReference type="ARBA" id="ARBA00023015"/>
    </source>
</evidence>
<name>A0ABU3N4X3_9SPHN</name>
<dbReference type="Pfam" id="PF00356">
    <property type="entry name" value="LacI"/>
    <property type="match status" value="1"/>
</dbReference>
<evidence type="ECO:0000256" key="1">
    <source>
        <dbReference type="ARBA" id="ARBA00022491"/>
    </source>
</evidence>
<keyword evidence="1" id="KW-0678">Repressor</keyword>